<dbReference type="PANTHER" id="PTHR21090">
    <property type="entry name" value="AROM/DEHYDROQUINATE SYNTHASE"/>
    <property type="match status" value="1"/>
</dbReference>
<dbReference type="PROSITE" id="PS00885">
    <property type="entry name" value="EPSP_SYNTHASE_2"/>
    <property type="match status" value="1"/>
</dbReference>
<feature type="binding site" evidence="7">
    <location>
        <position position="178"/>
    </location>
    <ligand>
        <name>3-phosphoshikimate</name>
        <dbReference type="ChEBI" id="CHEBI:145989"/>
    </ligand>
</feature>
<comment type="function">
    <text evidence="7">Catalyzes the transfer of the enolpyruvyl moiety of phosphoenolpyruvate (PEP) to the 5-hydroxyl of shikimate-3-phosphate (S3P) to produce enolpyruvyl shikimate-3-phosphate and inorganic phosphate.</text>
</comment>
<dbReference type="EMBL" id="MQVR01000035">
    <property type="protein sequence ID" value="OKL53891.1"/>
    <property type="molecule type" value="Genomic_DNA"/>
</dbReference>
<feature type="binding site" evidence="7">
    <location>
        <position position="328"/>
    </location>
    <ligand>
        <name>3-phosphoshikimate</name>
        <dbReference type="ChEBI" id="CHEBI:145989"/>
    </ligand>
</feature>
<dbReference type="InterPro" id="IPR036968">
    <property type="entry name" value="Enolpyruvate_Tfrase_sf"/>
</dbReference>
<comment type="pathway">
    <text evidence="1 7">Metabolic intermediate biosynthesis; chorismate biosynthesis; chorismate from D-erythrose 4-phosphate and phosphoenolpyruvate: step 6/7.</text>
</comment>
<dbReference type="InterPro" id="IPR001986">
    <property type="entry name" value="Enolpyruvate_Tfrase_dom"/>
</dbReference>
<dbReference type="AlphaFoldDB" id="A0A1Q5Q228"/>
<comment type="caution">
    <text evidence="9">The sequence shown here is derived from an EMBL/GenBank/DDBJ whole genome shotgun (WGS) entry which is preliminary data.</text>
</comment>
<dbReference type="PROSITE" id="PS00104">
    <property type="entry name" value="EPSP_SYNTHASE_1"/>
    <property type="match status" value="1"/>
</dbReference>
<feature type="binding site" evidence="7">
    <location>
        <position position="407"/>
    </location>
    <ligand>
        <name>phosphoenolpyruvate</name>
        <dbReference type="ChEBI" id="CHEBI:58702"/>
    </ligand>
</feature>
<feature type="binding site" evidence="7">
    <location>
        <position position="18"/>
    </location>
    <ligand>
        <name>3-phosphoshikimate</name>
        <dbReference type="ChEBI" id="CHEBI:145989"/>
    </ligand>
</feature>
<dbReference type="SUPFAM" id="SSF55205">
    <property type="entry name" value="EPT/RTPC-like"/>
    <property type="match status" value="1"/>
</dbReference>
<dbReference type="GO" id="GO:0008652">
    <property type="term" value="P:amino acid biosynthetic process"/>
    <property type="evidence" value="ECO:0007669"/>
    <property type="project" value="UniProtKB-KW"/>
</dbReference>
<feature type="binding site" evidence="7">
    <location>
        <position position="100"/>
    </location>
    <ligand>
        <name>phosphoenolpyruvate</name>
        <dbReference type="ChEBI" id="CHEBI:58702"/>
    </ligand>
</feature>
<feature type="binding site" evidence="7">
    <location>
        <position position="23"/>
    </location>
    <ligand>
        <name>3-phosphoshikimate</name>
        <dbReference type="ChEBI" id="CHEBI:145989"/>
    </ligand>
</feature>
<proteinExistence type="inferred from homology"/>
<dbReference type="Gene3D" id="3.65.10.10">
    <property type="entry name" value="Enolpyruvate transferase domain"/>
    <property type="match status" value="2"/>
</dbReference>
<dbReference type="HAMAP" id="MF_00210">
    <property type="entry name" value="EPSP_synth"/>
    <property type="match status" value="1"/>
</dbReference>
<dbReference type="NCBIfam" id="TIGR01356">
    <property type="entry name" value="aroA"/>
    <property type="match status" value="1"/>
</dbReference>
<evidence type="ECO:0000259" key="8">
    <source>
        <dbReference type="Pfam" id="PF00275"/>
    </source>
</evidence>
<evidence type="ECO:0000256" key="3">
    <source>
        <dbReference type="ARBA" id="ARBA00022605"/>
    </source>
</evidence>
<dbReference type="UniPathway" id="UPA00053">
    <property type="reaction ID" value="UER00089"/>
</dbReference>
<name>A0A1Q5Q228_9ACTO</name>
<comment type="caution">
    <text evidence="7">Lacks conserved residue(s) required for the propagation of feature annotation.</text>
</comment>
<dbReference type="GO" id="GO:0003866">
    <property type="term" value="F:3-phosphoshikimate 1-carboxyvinyltransferase activity"/>
    <property type="evidence" value="ECO:0007669"/>
    <property type="project" value="UniProtKB-UniRule"/>
</dbReference>
<feature type="binding site" evidence="7">
    <location>
        <position position="18"/>
    </location>
    <ligand>
        <name>phosphoenolpyruvate</name>
        <dbReference type="ChEBI" id="CHEBI:58702"/>
    </ligand>
</feature>
<dbReference type="OrthoDB" id="9809920at2"/>
<evidence type="ECO:0000256" key="7">
    <source>
        <dbReference type="HAMAP-Rule" id="MF_00210"/>
    </source>
</evidence>
<evidence type="ECO:0000256" key="1">
    <source>
        <dbReference type="ARBA" id="ARBA00004811"/>
    </source>
</evidence>
<dbReference type="GO" id="GO:0005737">
    <property type="term" value="C:cytoplasm"/>
    <property type="evidence" value="ECO:0007669"/>
    <property type="project" value="UniProtKB-SubCell"/>
</dbReference>
<feature type="binding site" evidence="7">
    <location>
        <position position="176"/>
    </location>
    <ligand>
        <name>3-phosphoshikimate</name>
        <dbReference type="ChEBI" id="CHEBI:145989"/>
    </ligand>
</feature>
<comment type="similarity">
    <text evidence="2 7">Belongs to the EPSP synthase family.</text>
</comment>
<sequence>MTVRPARLAGELTLPASKSVAQRALIATALTGRRFEKNAPVFRIDYPGADVISIAHAMAALGSLEIEQATDDVLIVRALGTPTDLGSPEAPLVLDCGNSGTGMRLLMGALAGLLADRPGAVTLTGDASLSARPMERVAFPLRRMGARIETAAGHAPLTVTGPAPLAPIDIALPVPSAQILTALCLAALATDGTTTIDLPGPSRDHTERFLAHCGVDISRSGETTTSTTITGPANLELRSLDVPGDESSAAFWLAAAALHPDAEITMRDVGLNPTRTAFLTALHDMGATIEIRPDAATGPEPTGTLIARSGAPLRPIVIEGLRSADLIDELPILAVVMAGTPGTSTVRDAAELRVKESDRITLTCEMLRAAGIDVIEHDDGFTITGSDHRYLETSGEVMRVRTDGDHRIAMAAAILEVTGVAPRPIVADDEACAAVSYPRFFDDLAALSGPRPAPAR</sequence>
<dbReference type="Pfam" id="PF00275">
    <property type="entry name" value="EPSP_synthase"/>
    <property type="match status" value="1"/>
</dbReference>
<protein>
    <recommendedName>
        <fullName evidence="7">3-phosphoshikimate 1-carboxyvinyltransferase</fullName>
        <ecNumber evidence="7">2.5.1.19</ecNumber>
    </recommendedName>
    <alternativeName>
        <fullName evidence="7">5-enolpyruvylshikimate-3-phosphate synthase</fullName>
        <shortName evidence="7">EPSP synthase</shortName>
        <shortName evidence="7">EPSPS</shortName>
    </alternativeName>
</protein>
<keyword evidence="4 7" id="KW-0808">Transferase</keyword>
<evidence type="ECO:0000313" key="10">
    <source>
        <dbReference type="Proteomes" id="UP000185628"/>
    </source>
</evidence>
<feature type="binding site" evidence="7">
    <location>
        <position position="132"/>
    </location>
    <ligand>
        <name>phosphoenolpyruvate</name>
        <dbReference type="ChEBI" id="CHEBI:58702"/>
    </ligand>
</feature>
<keyword evidence="10" id="KW-1185">Reference proteome</keyword>
<evidence type="ECO:0000256" key="5">
    <source>
        <dbReference type="ARBA" id="ARBA00023141"/>
    </source>
</evidence>
<dbReference type="PIRSF" id="PIRSF000505">
    <property type="entry name" value="EPSPS"/>
    <property type="match status" value="1"/>
</dbReference>
<dbReference type="InterPro" id="IPR013792">
    <property type="entry name" value="RNA3'P_cycl/enolpyr_Trfase_a/b"/>
</dbReference>
<accession>A0A1Q5Q228</accession>
<gene>
    <name evidence="7" type="primary">aroA</name>
    <name evidence="9" type="ORF">BSZ39_07030</name>
</gene>
<evidence type="ECO:0000256" key="4">
    <source>
        <dbReference type="ARBA" id="ARBA00022679"/>
    </source>
</evidence>
<dbReference type="InterPro" id="IPR023193">
    <property type="entry name" value="EPSP_synthase_CS"/>
</dbReference>
<dbReference type="InterPro" id="IPR006264">
    <property type="entry name" value="EPSP_synthase"/>
</dbReference>
<dbReference type="PANTHER" id="PTHR21090:SF5">
    <property type="entry name" value="PENTAFUNCTIONAL AROM POLYPEPTIDE"/>
    <property type="match status" value="1"/>
</dbReference>
<feature type="binding site" evidence="7">
    <location>
        <position position="359"/>
    </location>
    <ligand>
        <name>phosphoenolpyruvate</name>
        <dbReference type="ChEBI" id="CHEBI:58702"/>
    </ligand>
</feature>
<dbReference type="GO" id="GO:0009423">
    <property type="term" value="P:chorismate biosynthetic process"/>
    <property type="evidence" value="ECO:0007669"/>
    <property type="project" value="UniProtKB-UniRule"/>
</dbReference>
<dbReference type="RefSeq" id="WP_073716658.1">
    <property type="nucleotide sequence ID" value="NZ_MQVR01000035.1"/>
</dbReference>
<dbReference type="Proteomes" id="UP000185628">
    <property type="component" value="Unassembled WGS sequence"/>
</dbReference>
<dbReference type="EC" id="2.5.1.19" evidence="7"/>
<feature type="domain" description="Enolpyruvate transferase" evidence="8">
    <location>
        <begin position="5"/>
        <end position="444"/>
    </location>
</feature>
<reference evidence="10" key="1">
    <citation type="submission" date="2016-12" db="EMBL/GenBank/DDBJ databases">
        <authorList>
            <person name="Meng X."/>
        </authorList>
    </citation>
    <scope>NUCLEOTIDE SEQUENCE [LARGE SCALE GENOMIC DNA]</scope>
    <source>
        <strain evidence="10">DSM 19116</strain>
    </source>
</reference>
<keyword evidence="3 7" id="KW-0028">Amino-acid biosynthesis</keyword>
<feature type="binding site" evidence="7">
    <location>
        <position position="19"/>
    </location>
    <ligand>
        <name>3-phosphoshikimate</name>
        <dbReference type="ChEBI" id="CHEBI:145989"/>
    </ligand>
</feature>
<organism evidence="9 10">
    <name type="scientific">Bowdeniella nasicola</name>
    <dbReference type="NCBI Taxonomy" id="208480"/>
    <lineage>
        <taxon>Bacteria</taxon>
        <taxon>Bacillati</taxon>
        <taxon>Actinomycetota</taxon>
        <taxon>Actinomycetes</taxon>
        <taxon>Actinomycetales</taxon>
        <taxon>Actinomycetaceae</taxon>
        <taxon>Bowdeniella</taxon>
    </lineage>
</organism>
<dbReference type="GO" id="GO:0009073">
    <property type="term" value="P:aromatic amino acid family biosynthetic process"/>
    <property type="evidence" value="ECO:0007669"/>
    <property type="project" value="UniProtKB-KW"/>
</dbReference>
<feature type="binding site" evidence="7">
    <location>
        <position position="178"/>
    </location>
    <ligand>
        <name>phosphoenolpyruvate</name>
        <dbReference type="ChEBI" id="CHEBI:58702"/>
    </ligand>
</feature>
<comment type="catalytic activity">
    <reaction evidence="6">
        <text>3-phosphoshikimate + phosphoenolpyruvate = 5-O-(1-carboxyvinyl)-3-phosphoshikimate + phosphate</text>
        <dbReference type="Rhea" id="RHEA:21256"/>
        <dbReference type="ChEBI" id="CHEBI:43474"/>
        <dbReference type="ChEBI" id="CHEBI:57701"/>
        <dbReference type="ChEBI" id="CHEBI:58702"/>
        <dbReference type="ChEBI" id="CHEBI:145989"/>
        <dbReference type="EC" id="2.5.1.19"/>
    </reaction>
    <physiologicalReaction direction="left-to-right" evidence="6">
        <dbReference type="Rhea" id="RHEA:21257"/>
    </physiologicalReaction>
</comment>
<feature type="binding site" evidence="7">
    <location>
        <position position="355"/>
    </location>
    <ligand>
        <name>3-phosphoshikimate</name>
        <dbReference type="ChEBI" id="CHEBI:145989"/>
    </ligand>
</feature>
<comment type="subunit">
    <text evidence="7">Monomer.</text>
</comment>
<evidence type="ECO:0000313" key="9">
    <source>
        <dbReference type="EMBL" id="OKL53891.1"/>
    </source>
</evidence>
<feature type="active site" description="Proton acceptor" evidence="7">
    <location>
        <position position="328"/>
    </location>
</feature>
<comment type="subcellular location">
    <subcellularLocation>
        <location evidence="7">Cytoplasm</location>
    </subcellularLocation>
</comment>
<evidence type="ECO:0000256" key="6">
    <source>
        <dbReference type="ARBA" id="ARBA00044633"/>
    </source>
</evidence>
<keyword evidence="7" id="KW-0963">Cytoplasm</keyword>
<evidence type="ECO:0000256" key="2">
    <source>
        <dbReference type="ARBA" id="ARBA00009948"/>
    </source>
</evidence>
<keyword evidence="5 7" id="KW-0057">Aromatic amino acid biosynthesis</keyword>